<dbReference type="GO" id="GO:0030288">
    <property type="term" value="C:outer membrane-bounded periplasmic space"/>
    <property type="evidence" value="ECO:0007669"/>
    <property type="project" value="TreeGrafter"/>
</dbReference>
<dbReference type="Proteomes" id="UP000262195">
    <property type="component" value="Unassembled WGS sequence"/>
</dbReference>
<feature type="domain" description="SH3b" evidence="3">
    <location>
        <begin position="106"/>
        <end position="168"/>
    </location>
</feature>
<comment type="caution">
    <text evidence="5">The sequence shown here is derived from an EMBL/GenBank/DDBJ whole genome shotgun (WGS) entry which is preliminary data.</text>
</comment>
<dbReference type="SMART" id="SM00287">
    <property type="entry name" value="SH3b"/>
    <property type="match status" value="2"/>
</dbReference>
<dbReference type="Gene3D" id="3.40.630.40">
    <property type="entry name" value="Zn-dependent exopeptidases"/>
    <property type="match status" value="1"/>
</dbReference>
<organism evidence="5 6">
    <name type="scientific">Bavariicoccus seileri</name>
    <dbReference type="NCBI Taxonomy" id="549685"/>
    <lineage>
        <taxon>Bacteria</taxon>
        <taxon>Bacillati</taxon>
        <taxon>Bacillota</taxon>
        <taxon>Bacilli</taxon>
        <taxon>Lactobacillales</taxon>
        <taxon>Enterococcaceae</taxon>
        <taxon>Bavariicoccus</taxon>
    </lineage>
</organism>
<dbReference type="Pfam" id="PF01520">
    <property type="entry name" value="Amidase_3"/>
    <property type="match status" value="1"/>
</dbReference>
<dbReference type="GO" id="GO:0009253">
    <property type="term" value="P:peptidoglycan catabolic process"/>
    <property type="evidence" value="ECO:0007669"/>
    <property type="project" value="InterPro"/>
</dbReference>
<dbReference type="STRING" id="1121105.GCA_000421665_01385"/>
<dbReference type="EMBL" id="DQHO01000032">
    <property type="protein sequence ID" value="HCS94071.1"/>
    <property type="molecule type" value="Genomic_DNA"/>
</dbReference>
<dbReference type="PIRSF" id="PIRSF037846">
    <property type="entry name" value="Autolysin_YrvJ_prd"/>
    <property type="match status" value="1"/>
</dbReference>
<feature type="domain" description="MurNAc-LAA" evidence="4">
    <location>
        <begin position="327"/>
        <end position="436"/>
    </location>
</feature>
<dbReference type="SMART" id="SM00646">
    <property type="entry name" value="Ami_3"/>
    <property type="match status" value="1"/>
</dbReference>
<sequence length="441" mass="48956">MKEGLLLLIKNRITITLCILFLFLTSLFLLFSGMAKATASEETIVKKVQAFGKPDTTAELDYTFKPSDTVVVLSKGEHWSHVLTADQQFVWIPNEALNQDSTPKTIQIATISSEYANVRNKPTVESTLLGVAYQNDKFEVVESSNGWIRIRFQEGMAYVSQDLVTISEGPSTEISNHNREGNESQDKKVIIKADNTPVYAEANKESTVQVTAAKNQAYKFLSDEGDFYKIEIDDQTTGYILPDVVETNFAKQETDYKKVDSLADATIVIDPGHGGEDPGALSEYTSFYEKDFTLKVGLAVEKALKKTGAKVLMTRSADENISLANRAALSSDSKADAFISFHFDTTEYNYGFSGSTTYFYSDLDETLASFVNDELTKDTLLPNNGIKFGDYLVLRENTQPSILIELGFMNNASDVTTIQTDKFADKIAKEIVSGLTNYFDK</sequence>
<protein>
    <recommendedName>
        <fullName evidence="7">N-acetylmuramoyl-L-alanine amidase</fullName>
    </recommendedName>
</protein>
<dbReference type="PANTHER" id="PTHR30404:SF7">
    <property type="entry name" value="CELL WALL AMIDASE LYTH-RELATED"/>
    <property type="match status" value="1"/>
</dbReference>
<evidence type="ECO:0000313" key="6">
    <source>
        <dbReference type="Proteomes" id="UP000262195"/>
    </source>
</evidence>
<dbReference type="InterPro" id="IPR017293">
    <property type="entry name" value="N-acetylmuramoyl-L-ala_amidase"/>
</dbReference>
<proteinExistence type="predicted"/>
<dbReference type="GO" id="GO:0008745">
    <property type="term" value="F:N-acetylmuramoyl-L-alanine amidase activity"/>
    <property type="evidence" value="ECO:0007669"/>
    <property type="project" value="InterPro"/>
</dbReference>
<evidence type="ECO:0008006" key="7">
    <source>
        <dbReference type="Google" id="ProtNLM"/>
    </source>
</evidence>
<name>A0A3D4S7Y2_9ENTE</name>
<dbReference type="GO" id="GO:0071555">
    <property type="term" value="P:cell wall organization"/>
    <property type="evidence" value="ECO:0007669"/>
    <property type="project" value="UniProtKB-KW"/>
</dbReference>
<feature type="domain" description="SH3b" evidence="3">
    <location>
        <begin position="186"/>
        <end position="248"/>
    </location>
</feature>
<dbReference type="SUPFAM" id="SSF53187">
    <property type="entry name" value="Zn-dependent exopeptidases"/>
    <property type="match status" value="1"/>
</dbReference>
<reference evidence="5 6" key="1">
    <citation type="journal article" date="2018" name="Nat. Biotechnol.">
        <title>A standardized bacterial taxonomy based on genome phylogeny substantially revises the tree of life.</title>
        <authorList>
            <person name="Parks D.H."/>
            <person name="Chuvochina M."/>
            <person name="Waite D.W."/>
            <person name="Rinke C."/>
            <person name="Skarshewski A."/>
            <person name="Chaumeil P.A."/>
            <person name="Hugenholtz P."/>
        </authorList>
    </citation>
    <scope>NUCLEOTIDE SEQUENCE [LARGE SCALE GENOMIC DNA]</scope>
    <source>
        <strain evidence="5">UBA11306</strain>
    </source>
</reference>
<evidence type="ECO:0000256" key="1">
    <source>
        <dbReference type="ARBA" id="ARBA00022801"/>
    </source>
</evidence>
<keyword evidence="2" id="KW-0961">Cell wall biogenesis/degradation</keyword>
<dbReference type="InterPro" id="IPR050695">
    <property type="entry name" value="N-acetylmuramoyl_amidase_3"/>
</dbReference>
<keyword evidence="1" id="KW-0378">Hydrolase</keyword>
<dbReference type="InterPro" id="IPR002508">
    <property type="entry name" value="MurNAc-LAA_cat"/>
</dbReference>
<gene>
    <name evidence="5" type="ORF">DIW15_05130</name>
</gene>
<dbReference type="AlphaFoldDB" id="A0A3D4S7Y2"/>
<dbReference type="Gene3D" id="2.30.30.40">
    <property type="entry name" value="SH3 Domains"/>
    <property type="match status" value="2"/>
</dbReference>
<accession>A0A3D4S7Y2</accession>
<dbReference type="CDD" id="cd02696">
    <property type="entry name" value="MurNAc-LAA"/>
    <property type="match status" value="1"/>
</dbReference>
<evidence type="ECO:0000259" key="3">
    <source>
        <dbReference type="SMART" id="SM00287"/>
    </source>
</evidence>
<dbReference type="InterPro" id="IPR003646">
    <property type="entry name" value="SH3-like_bac-type"/>
</dbReference>
<dbReference type="Pfam" id="PF08239">
    <property type="entry name" value="SH3_3"/>
    <property type="match status" value="1"/>
</dbReference>
<dbReference type="PANTHER" id="PTHR30404">
    <property type="entry name" value="N-ACETYLMURAMOYL-L-ALANINE AMIDASE"/>
    <property type="match status" value="1"/>
</dbReference>
<evidence type="ECO:0000313" key="5">
    <source>
        <dbReference type="EMBL" id="HCS94071.1"/>
    </source>
</evidence>
<evidence type="ECO:0000256" key="2">
    <source>
        <dbReference type="ARBA" id="ARBA00023316"/>
    </source>
</evidence>
<evidence type="ECO:0000259" key="4">
    <source>
        <dbReference type="SMART" id="SM00646"/>
    </source>
</evidence>